<dbReference type="InterPro" id="IPR035985">
    <property type="entry name" value="Ubiquitin-activating_enz"/>
</dbReference>
<dbReference type="CDD" id="cd00755">
    <property type="entry name" value="YgdL_like"/>
    <property type="match status" value="1"/>
</dbReference>
<evidence type="ECO:0000313" key="3">
    <source>
        <dbReference type="Proteomes" id="UP001596472"/>
    </source>
</evidence>
<dbReference type="InterPro" id="IPR045886">
    <property type="entry name" value="ThiF/MoeB/HesA"/>
</dbReference>
<dbReference type="GO" id="GO:0016779">
    <property type="term" value="F:nucleotidyltransferase activity"/>
    <property type="evidence" value="ECO:0007669"/>
    <property type="project" value="UniProtKB-KW"/>
</dbReference>
<proteinExistence type="predicted"/>
<sequence>MSATERLSGIARLYGIAPFERFQKSTVLVVGIGGVGSWAAESLARSGIGHLILVDPDDLCVTNTNRQVHAQDGTFGRPKTSAMTERLRAINPEIRITEYQAFLSEKNVAEILDAAPDAVVDAIDSVRAKCHLLAGCHQRDIPVISSGAAGGRRDPTQIRVLDLAYSGRDTLLASVRRKLRDDHGFPKGSQSSESPPFGIEAIFSNEMAVYPTCEGGVSHERPADQPAGLRCDAGYGSVTHVTATFGLIAAGRVLEWLSAK</sequence>
<dbReference type="PANTHER" id="PTHR43267">
    <property type="entry name" value="TRNA THREONYLCARBAMOYLADENOSINE DEHYDRATASE"/>
    <property type="match status" value="1"/>
</dbReference>
<evidence type="ECO:0000259" key="1">
    <source>
        <dbReference type="Pfam" id="PF00899"/>
    </source>
</evidence>
<feature type="domain" description="THIF-type NAD/FAD binding fold" evidence="1">
    <location>
        <begin position="15"/>
        <end position="158"/>
    </location>
</feature>
<evidence type="ECO:0000313" key="2">
    <source>
        <dbReference type="EMBL" id="MFC7336968.1"/>
    </source>
</evidence>
<accession>A0ABW2L5I3</accession>
<dbReference type="RefSeq" id="WP_379710836.1">
    <property type="nucleotide sequence ID" value="NZ_JBHTBS010000003.1"/>
</dbReference>
<dbReference type="Gene3D" id="3.40.50.720">
    <property type="entry name" value="NAD(P)-binding Rossmann-like Domain"/>
    <property type="match status" value="1"/>
</dbReference>
<keyword evidence="2" id="KW-0548">Nucleotidyltransferase</keyword>
<comment type="caution">
    <text evidence="2">The sequence shown here is derived from an EMBL/GenBank/DDBJ whole genome shotgun (WGS) entry which is preliminary data.</text>
</comment>
<organism evidence="2 3">
    <name type="scientific">Haloferula chungangensis</name>
    <dbReference type="NCBI Taxonomy" id="1048331"/>
    <lineage>
        <taxon>Bacteria</taxon>
        <taxon>Pseudomonadati</taxon>
        <taxon>Verrucomicrobiota</taxon>
        <taxon>Verrucomicrobiia</taxon>
        <taxon>Verrucomicrobiales</taxon>
        <taxon>Verrucomicrobiaceae</taxon>
        <taxon>Haloferula</taxon>
    </lineage>
</organism>
<gene>
    <name evidence="2" type="ORF">ACFQY0_07245</name>
</gene>
<dbReference type="Proteomes" id="UP001596472">
    <property type="component" value="Unassembled WGS sequence"/>
</dbReference>
<protein>
    <submittedName>
        <fullName evidence="2">ThiF family adenylyltransferase</fullName>
    </submittedName>
</protein>
<name>A0ABW2L5I3_9BACT</name>
<dbReference type="Pfam" id="PF00899">
    <property type="entry name" value="ThiF"/>
    <property type="match status" value="1"/>
</dbReference>
<keyword evidence="3" id="KW-1185">Reference proteome</keyword>
<keyword evidence="2" id="KW-0808">Transferase</keyword>
<dbReference type="EMBL" id="JBHTBS010000003">
    <property type="protein sequence ID" value="MFC7336968.1"/>
    <property type="molecule type" value="Genomic_DNA"/>
</dbReference>
<dbReference type="SUPFAM" id="SSF69572">
    <property type="entry name" value="Activating enzymes of the ubiquitin-like proteins"/>
    <property type="match status" value="1"/>
</dbReference>
<reference evidence="3" key="1">
    <citation type="journal article" date="2019" name="Int. J. Syst. Evol. Microbiol.">
        <title>The Global Catalogue of Microorganisms (GCM) 10K type strain sequencing project: providing services to taxonomists for standard genome sequencing and annotation.</title>
        <authorList>
            <consortium name="The Broad Institute Genomics Platform"/>
            <consortium name="The Broad Institute Genome Sequencing Center for Infectious Disease"/>
            <person name="Wu L."/>
            <person name="Ma J."/>
        </authorList>
    </citation>
    <scope>NUCLEOTIDE SEQUENCE [LARGE SCALE GENOMIC DNA]</scope>
    <source>
        <strain evidence="3">CGMCC 4.1467</strain>
    </source>
</reference>
<dbReference type="PANTHER" id="PTHR43267:SF1">
    <property type="entry name" value="TRNA THREONYLCARBAMOYLADENOSINE DEHYDRATASE"/>
    <property type="match status" value="1"/>
</dbReference>
<dbReference type="InterPro" id="IPR000594">
    <property type="entry name" value="ThiF_NAD_FAD-bd"/>
</dbReference>